<accession>A0A1F6NV86</accession>
<comment type="caution">
    <text evidence="1">The sequence shown here is derived from an EMBL/GenBank/DDBJ whole genome shotgun (WGS) entry which is preliminary data.</text>
</comment>
<dbReference type="CDD" id="cd22784">
    <property type="entry name" value="DPBB_MltA_YuiC-like"/>
    <property type="match status" value="1"/>
</dbReference>
<dbReference type="EMBL" id="MFQZ01000009">
    <property type="protein sequence ID" value="OGH87778.1"/>
    <property type="molecule type" value="Genomic_DNA"/>
</dbReference>
<evidence type="ECO:0000313" key="1">
    <source>
        <dbReference type="EMBL" id="OGH87778.1"/>
    </source>
</evidence>
<reference evidence="1 2" key="1">
    <citation type="journal article" date="2016" name="Nat. Commun.">
        <title>Thousands of microbial genomes shed light on interconnected biogeochemical processes in an aquifer system.</title>
        <authorList>
            <person name="Anantharaman K."/>
            <person name="Brown C.T."/>
            <person name="Hug L.A."/>
            <person name="Sharon I."/>
            <person name="Castelle C.J."/>
            <person name="Probst A.J."/>
            <person name="Thomas B.C."/>
            <person name="Singh A."/>
            <person name="Wilkins M.J."/>
            <person name="Karaoz U."/>
            <person name="Brodie E.L."/>
            <person name="Williams K.H."/>
            <person name="Hubbard S.S."/>
            <person name="Banfield J.F."/>
        </authorList>
    </citation>
    <scope>NUCLEOTIDE SEQUENCE [LARGE SCALE GENOMIC DNA]</scope>
</reference>
<gene>
    <name evidence="1" type="ORF">A3J93_05070</name>
</gene>
<name>A0A1F6NV86_9BACT</name>
<evidence type="ECO:0008006" key="3">
    <source>
        <dbReference type="Google" id="ProtNLM"/>
    </source>
</evidence>
<evidence type="ECO:0000313" key="2">
    <source>
        <dbReference type="Proteomes" id="UP000177907"/>
    </source>
</evidence>
<sequence length="177" mass="20249">MLFKPKNNHKYTNIAYNLAMLGAILWQIVIPTTVLADISQNTDKNHVLSQTQADRMFYPYIDKKPSYTINGVITAYTSTKGQTDDDPFTAAWGEQVYDGMIANNCLKHNTAVKIPEYDKNLVLRVSDRMNKKYGCERFDIWLDTTRAEAMKFGVKRLVVEVYYPEIVPVPTQLAMAK</sequence>
<organism evidence="1 2">
    <name type="scientific">Candidatus Magasanikbacteria bacterium RIFOXYC2_FULL_42_28</name>
    <dbReference type="NCBI Taxonomy" id="1798704"/>
    <lineage>
        <taxon>Bacteria</taxon>
        <taxon>Candidatus Magasanikiibacteriota</taxon>
    </lineage>
</organism>
<protein>
    <recommendedName>
        <fullName evidence="3">3D domain-containing protein</fullName>
    </recommendedName>
</protein>
<dbReference type="AlphaFoldDB" id="A0A1F6NV86"/>
<dbReference type="Proteomes" id="UP000177907">
    <property type="component" value="Unassembled WGS sequence"/>
</dbReference>
<proteinExistence type="predicted"/>
<dbReference type="STRING" id="1798704.A3J93_05070"/>